<name>A0A5C7ID47_9ROSI</name>
<feature type="domain" description="MULE transposase" evidence="2">
    <location>
        <begin position="11"/>
        <end position="91"/>
    </location>
</feature>
<dbReference type="OrthoDB" id="747268at2759"/>
<evidence type="ECO:0000259" key="2">
    <source>
        <dbReference type="Pfam" id="PF10551"/>
    </source>
</evidence>
<keyword evidence="4" id="KW-1185">Reference proteome</keyword>
<dbReference type="EMBL" id="VAHF01000003">
    <property type="protein sequence ID" value="TXG66772.1"/>
    <property type="molecule type" value="Genomic_DNA"/>
</dbReference>
<dbReference type="PANTHER" id="PTHR31669:SF251">
    <property type="entry name" value="PROTEIN FAR1-RELATED SEQUENCE"/>
    <property type="match status" value="1"/>
</dbReference>
<proteinExistence type="inferred from homology"/>
<dbReference type="AlphaFoldDB" id="A0A5C7ID47"/>
<protein>
    <recommendedName>
        <fullName evidence="1">Protein FAR1-RELATED SEQUENCE</fullName>
    </recommendedName>
</protein>
<evidence type="ECO:0000256" key="1">
    <source>
        <dbReference type="RuleBase" id="RU367018"/>
    </source>
</evidence>
<dbReference type="Proteomes" id="UP000323000">
    <property type="component" value="Chromosome 3"/>
</dbReference>
<keyword evidence="1" id="KW-0862">Zinc</keyword>
<dbReference type="GO" id="GO:0008270">
    <property type="term" value="F:zinc ion binding"/>
    <property type="evidence" value="ECO:0007669"/>
    <property type="project" value="UniProtKB-UniRule"/>
</dbReference>
<dbReference type="Pfam" id="PF10551">
    <property type="entry name" value="MULE"/>
    <property type="match status" value="1"/>
</dbReference>
<dbReference type="GO" id="GO:0006355">
    <property type="term" value="P:regulation of DNA-templated transcription"/>
    <property type="evidence" value="ECO:0007669"/>
    <property type="project" value="UniProtKB-UniRule"/>
</dbReference>
<accession>A0A5C7ID47</accession>
<comment type="similarity">
    <text evidence="1">Belongs to the FHY3/FAR1 family.</text>
</comment>
<dbReference type="GO" id="GO:0005634">
    <property type="term" value="C:nucleus"/>
    <property type="evidence" value="ECO:0007669"/>
    <property type="project" value="UniProtKB-SubCell"/>
</dbReference>
<comment type="subcellular location">
    <subcellularLocation>
        <location evidence="1">Nucleus</location>
    </subcellularLocation>
</comment>
<reference evidence="4" key="1">
    <citation type="journal article" date="2019" name="Gigascience">
        <title>De novo genome assembly of the endangered Acer yangbiense, a plant species with extremely small populations endemic to Yunnan Province, China.</title>
        <authorList>
            <person name="Yang J."/>
            <person name="Wariss H.M."/>
            <person name="Tao L."/>
            <person name="Zhang R."/>
            <person name="Yun Q."/>
            <person name="Hollingsworth P."/>
            <person name="Dao Z."/>
            <person name="Luo G."/>
            <person name="Guo H."/>
            <person name="Ma Y."/>
            <person name="Sun W."/>
        </authorList>
    </citation>
    <scope>NUCLEOTIDE SEQUENCE [LARGE SCALE GENOMIC DNA]</scope>
    <source>
        <strain evidence="4">cv. Malutang</strain>
    </source>
</reference>
<comment type="caution">
    <text evidence="3">The sequence shown here is derived from an EMBL/GenBank/DDBJ whole genome shotgun (WGS) entry which is preliminary data.</text>
</comment>
<dbReference type="InterPro" id="IPR018289">
    <property type="entry name" value="MULE_transposase_dom"/>
</dbReference>
<keyword evidence="1" id="KW-0479">Metal-binding</keyword>
<sequence>MMMLYSHFGDVVCFDTTYKKNQEGRPFGMFLKVNHHKQTTIFGVALLYDETVETFMWLFETFITAISGKKPKTILMDQDAAMAKALTTEFCARKVLSSKNVLKICTQYILKRWTKYAKHGEREVVSKSSLNEDAKASMAKRYRELCRL</sequence>
<gene>
    <name evidence="3" type="ORF">EZV62_008047</name>
</gene>
<dbReference type="InterPro" id="IPR031052">
    <property type="entry name" value="FHY3/FAR1"/>
</dbReference>
<dbReference type="PANTHER" id="PTHR31669">
    <property type="entry name" value="PROTEIN FAR1-RELATED SEQUENCE 10-RELATED"/>
    <property type="match status" value="1"/>
</dbReference>
<evidence type="ECO:0000313" key="3">
    <source>
        <dbReference type="EMBL" id="TXG66772.1"/>
    </source>
</evidence>
<evidence type="ECO:0000313" key="4">
    <source>
        <dbReference type="Proteomes" id="UP000323000"/>
    </source>
</evidence>
<organism evidence="3 4">
    <name type="scientific">Acer yangbiense</name>
    <dbReference type="NCBI Taxonomy" id="1000413"/>
    <lineage>
        <taxon>Eukaryota</taxon>
        <taxon>Viridiplantae</taxon>
        <taxon>Streptophyta</taxon>
        <taxon>Embryophyta</taxon>
        <taxon>Tracheophyta</taxon>
        <taxon>Spermatophyta</taxon>
        <taxon>Magnoliopsida</taxon>
        <taxon>eudicotyledons</taxon>
        <taxon>Gunneridae</taxon>
        <taxon>Pentapetalae</taxon>
        <taxon>rosids</taxon>
        <taxon>malvids</taxon>
        <taxon>Sapindales</taxon>
        <taxon>Sapindaceae</taxon>
        <taxon>Hippocastanoideae</taxon>
        <taxon>Acereae</taxon>
        <taxon>Acer</taxon>
    </lineage>
</organism>
<keyword evidence="1" id="KW-0863">Zinc-finger</keyword>
<comment type="function">
    <text evidence="1">Putative transcription activator involved in regulating light control of development.</text>
</comment>
<keyword evidence="1" id="KW-0539">Nucleus</keyword>